<dbReference type="Proteomes" id="UP000198582">
    <property type="component" value="Unassembled WGS sequence"/>
</dbReference>
<evidence type="ECO:0000313" key="2">
    <source>
        <dbReference type="Proteomes" id="UP000198582"/>
    </source>
</evidence>
<proteinExistence type="predicted"/>
<dbReference type="EMBL" id="FOEF01000009">
    <property type="protein sequence ID" value="SEP44407.1"/>
    <property type="molecule type" value="Genomic_DNA"/>
</dbReference>
<evidence type="ECO:0008006" key="3">
    <source>
        <dbReference type="Google" id="ProtNLM"/>
    </source>
</evidence>
<accession>A0A1H8XX79</accession>
<protein>
    <recommendedName>
        <fullName evidence="3">Prolyl oligopeptidase family protein</fullName>
    </recommendedName>
</protein>
<sequence length="37" mass="4193">MSELVIYPPEGHGVRAQPALTDSPARVVEWFHRFMPA</sequence>
<evidence type="ECO:0000313" key="1">
    <source>
        <dbReference type="EMBL" id="SEP44407.1"/>
    </source>
</evidence>
<organism evidence="1 2">
    <name type="scientific">Amycolatopsis saalfeldensis</name>
    <dbReference type="NCBI Taxonomy" id="394193"/>
    <lineage>
        <taxon>Bacteria</taxon>
        <taxon>Bacillati</taxon>
        <taxon>Actinomycetota</taxon>
        <taxon>Actinomycetes</taxon>
        <taxon>Pseudonocardiales</taxon>
        <taxon>Pseudonocardiaceae</taxon>
        <taxon>Amycolatopsis</taxon>
    </lineage>
</organism>
<dbReference type="AlphaFoldDB" id="A0A1H8XX79"/>
<gene>
    <name evidence="1" type="ORF">SAMN04489732_109229</name>
</gene>
<name>A0A1H8XX79_9PSEU</name>
<reference evidence="1 2" key="1">
    <citation type="submission" date="2016-10" db="EMBL/GenBank/DDBJ databases">
        <authorList>
            <person name="de Groot N.N."/>
        </authorList>
    </citation>
    <scope>NUCLEOTIDE SEQUENCE [LARGE SCALE GENOMIC DNA]</scope>
    <source>
        <strain evidence="1 2">DSM 44993</strain>
    </source>
</reference>
<keyword evidence="2" id="KW-1185">Reference proteome</keyword>